<keyword evidence="2" id="KW-0808">Transferase</keyword>
<dbReference type="Gene3D" id="3.40.630.30">
    <property type="match status" value="1"/>
</dbReference>
<dbReference type="PANTHER" id="PTHR43441">
    <property type="entry name" value="RIBOSOMAL-PROTEIN-SERINE ACETYLTRANSFERASE"/>
    <property type="match status" value="1"/>
</dbReference>
<dbReference type="AlphaFoldDB" id="A0A1W1XYF3"/>
<dbReference type="InterPro" id="IPR016181">
    <property type="entry name" value="Acyl_CoA_acyltransferase"/>
</dbReference>
<dbReference type="GO" id="GO:0008999">
    <property type="term" value="F:protein-N-terminal-alanine acetyltransferase activity"/>
    <property type="evidence" value="ECO:0007669"/>
    <property type="project" value="TreeGrafter"/>
</dbReference>
<dbReference type="GO" id="GO:0005737">
    <property type="term" value="C:cytoplasm"/>
    <property type="evidence" value="ECO:0007669"/>
    <property type="project" value="TreeGrafter"/>
</dbReference>
<dbReference type="RefSeq" id="WP_176217003.1">
    <property type="nucleotide sequence ID" value="NZ_FWXD01000027.1"/>
</dbReference>
<evidence type="ECO:0000313" key="3">
    <source>
        <dbReference type="Proteomes" id="UP000192761"/>
    </source>
</evidence>
<dbReference type="PANTHER" id="PTHR43441:SF11">
    <property type="entry name" value="RIBOSOMAL-PROTEIN-SERINE ACETYLTRANSFERASE"/>
    <property type="match status" value="1"/>
</dbReference>
<dbReference type="STRING" id="1121001.SAMN02745857_03530"/>
<protein>
    <submittedName>
        <fullName evidence="2">Protein N-acetyltransferase, RimJ/RimL family</fullName>
    </submittedName>
</protein>
<keyword evidence="3" id="KW-1185">Reference proteome</keyword>
<dbReference type="EMBL" id="FWXD01000027">
    <property type="protein sequence ID" value="SMC28990.1"/>
    <property type="molecule type" value="Genomic_DNA"/>
</dbReference>
<dbReference type="InterPro" id="IPR051908">
    <property type="entry name" value="Ribosomal_N-acetyltransferase"/>
</dbReference>
<dbReference type="Proteomes" id="UP000192761">
    <property type="component" value="Unassembled WGS sequence"/>
</dbReference>
<organism evidence="2 3">
    <name type="scientific">Andreprevotia lacus DSM 23236</name>
    <dbReference type="NCBI Taxonomy" id="1121001"/>
    <lineage>
        <taxon>Bacteria</taxon>
        <taxon>Pseudomonadati</taxon>
        <taxon>Pseudomonadota</taxon>
        <taxon>Betaproteobacteria</taxon>
        <taxon>Neisseriales</taxon>
        <taxon>Chitinibacteraceae</taxon>
        <taxon>Andreprevotia</taxon>
    </lineage>
</organism>
<feature type="domain" description="N-acetyltransferase" evidence="1">
    <location>
        <begin position="6"/>
        <end position="160"/>
    </location>
</feature>
<dbReference type="PROSITE" id="PS51186">
    <property type="entry name" value="GNAT"/>
    <property type="match status" value="1"/>
</dbReference>
<gene>
    <name evidence="2" type="ORF">SAMN02745857_03530</name>
</gene>
<dbReference type="Pfam" id="PF13302">
    <property type="entry name" value="Acetyltransf_3"/>
    <property type="match status" value="1"/>
</dbReference>
<evidence type="ECO:0000259" key="1">
    <source>
        <dbReference type="PROSITE" id="PS51186"/>
    </source>
</evidence>
<sequence length="184" mass="20298">MMTDVISLRAAEPLDALFWAQLRAQPCAQPYMPFATATPGQLSDRLRACAPHIDVHDDAELRRIVVVNGVPAGMLGAVDRSPQMASAELSYQICSQYQRRGIATQALRLFVQALFAAGYRRLYATVSVDNQPSRALLARLGFQVEGCLRQHYVIDGRAVDQMIYGLLCSESPLAKRAASQFKEV</sequence>
<dbReference type="CDD" id="cd04301">
    <property type="entry name" value="NAT_SF"/>
    <property type="match status" value="1"/>
</dbReference>
<dbReference type="GO" id="GO:1990189">
    <property type="term" value="F:protein N-terminal-serine acetyltransferase activity"/>
    <property type="evidence" value="ECO:0007669"/>
    <property type="project" value="TreeGrafter"/>
</dbReference>
<proteinExistence type="predicted"/>
<evidence type="ECO:0000313" key="2">
    <source>
        <dbReference type="EMBL" id="SMC28990.1"/>
    </source>
</evidence>
<dbReference type="InterPro" id="IPR000182">
    <property type="entry name" value="GNAT_dom"/>
</dbReference>
<dbReference type="SUPFAM" id="SSF55729">
    <property type="entry name" value="Acyl-CoA N-acyltransferases (Nat)"/>
    <property type="match status" value="1"/>
</dbReference>
<accession>A0A1W1XYF3</accession>
<reference evidence="2 3" key="1">
    <citation type="submission" date="2017-04" db="EMBL/GenBank/DDBJ databases">
        <authorList>
            <person name="Afonso C.L."/>
            <person name="Miller P.J."/>
            <person name="Scott M.A."/>
            <person name="Spackman E."/>
            <person name="Goraichik I."/>
            <person name="Dimitrov K.M."/>
            <person name="Suarez D.L."/>
            <person name="Swayne D.E."/>
        </authorList>
    </citation>
    <scope>NUCLEOTIDE SEQUENCE [LARGE SCALE GENOMIC DNA]</scope>
    <source>
        <strain evidence="2 3">DSM 23236</strain>
    </source>
</reference>
<name>A0A1W1XYF3_9NEIS</name>